<dbReference type="EMBL" id="HADY01003170">
    <property type="protein sequence ID" value="SBP41655.1"/>
    <property type="molecule type" value="Transcribed_RNA"/>
</dbReference>
<evidence type="ECO:0000313" key="1">
    <source>
        <dbReference type="EMBL" id="SBP41655.1"/>
    </source>
</evidence>
<protein>
    <submittedName>
        <fullName evidence="1">Sp7 transcription factor</fullName>
    </submittedName>
</protein>
<sequence length="40" mass="4633">PQSSTPTPCPPTRSLTKSPMEMRRLAQLMEWRTAVDCWRS</sequence>
<organism evidence="1">
    <name type="scientific">Nothobranchius furzeri</name>
    <name type="common">Turquoise killifish</name>
    <dbReference type="NCBI Taxonomy" id="105023"/>
    <lineage>
        <taxon>Eukaryota</taxon>
        <taxon>Metazoa</taxon>
        <taxon>Chordata</taxon>
        <taxon>Craniata</taxon>
        <taxon>Vertebrata</taxon>
        <taxon>Euteleostomi</taxon>
        <taxon>Actinopterygii</taxon>
        <taxon>Neopterygii</taxon>
        <taxon>Teleostei</taxon>
        <taxon>Neoteleostei</taxon>
        <taxon>Acanthomorphata</taxon>
        <taxon>Ovalentaria</taxon>
        <taxon>Atherinomorphae</taxon>
        <taxon>Cyprinodontiformes</taxon>
        <taxon>Nothobranchiidae</taxon>
        <taxon>Nothobranchius</taxon>
    </lineage>
</organism>
<name>A0A1A7ZHW6_NOTFU</name>
<reference evidence="1" key="2">
    <citation type="submission" date="2016-06" db="EMBL/GenBank/DDBJ databases">
        <title>The genome of a short-lived fish provides insights into sex chromosome evolution and the genetic control of aging.</title>
        <authorList>
            <person name="Reichwald K."/>
            <person name="Felder M."/>
            <person name="Petzold A."/>
            <person name="Koch P."/>
            <person name="Groth M."/>
            <person name="Platzer M."/>
        </authorList>
    </citation>
    <scope>NUCLEOTIDE SEQUENCE</scope>
    <source>
        <tissue evidence="1">Brain</tissue>
    </source>
</reference>
<feature type="non-terminal residue" evidence="1">
    <location>
        <position position="1"/>
    </location>
</feature>
<dbReference type="AlphaFoldDB" id="A0A1A7ZHW6"/>
<feature type="non-terminal residue" evidence="1">
    <location>
        <position position="40"/>
    </location>
</feature>
<proteinExistence type="predicted"/>
<gene>
    <name evidence="1" type="primary">SP7</name>
</gene>
<reference evidence="1" key="1">
    <citation type="submission" date="2016-05" db="EMBL/GenBank/DDBJ databases">
        <authorList>
            <person name="Lavstsen T."/>
            <person name="Jespersen J.S."/>
        </authorList>
    </citation>
    <scope>NUCLEOTIDE SEQUENCE</scope>
    <source>
        <tissue evidence="1">Brain</tissue>
    </source>
</reference>
<accession>A0A1A7ZHW6</accession>